<dbReference type="Proteomes" id="UP000176915">
    <property type="component" value="Unassembled WGS sequence"/>
</dbReference>
<name>A0A1F5T0V6_9BACT</name>
<feature type="binding site" evidence="6">
    <location>
        <begin position="63"/>
        <end position="65"/>
    </location>
    <ligand>
        <name>substrate</name>
    </ligand>
</feature>
<dbReference type="Pfam" id="PF01979">
    <property type="entry name" value="Amidohydro_1"/>
    <property type="match status" value="1"/>
</dbReference>
<feature type="binding site" evidence="6">
    <location>
        <position position="153"/>
    </location>
    <ligand>
        <name>Zn(2+)</name>
        <dbReference type="ChEBI" id="CHEBI:29105"/>
        <label>1</label>
    </ligand>
</feature>
<comment type="similarity">
    <text evidence="2 6">Belongs to the metallo-dependent hydrolases superfamily. DHOase family. Class I DHOase subfamily.</text>
</comment>
<feature type="binding site" evidence="6">
    <location>
        <position position="95"/>
    </location>
    <ligand>
        <name>substrate</name>
    </ligand>
</feature>
<feature type="binding site" evidence="6">
    <location>
        <position position="309"/>
    </location>
    <ligand>
        <name>substrate</name>
    </ligand>
</feature>
<dbReference type="HAMAP" id="MF_00220_B">
    <property type="entry name" value="PyrC_classI_B"/>
    <property type="match status" value="1"/>
</dbReference>
<feature type="domain" description="Amidohydrolase-related" evidence="7">
    <location>
        <begin position="52"/>
        <end position="421"/>
    </location>
</feature>
<keyword evidence="3 6" id="KW-0479">Metal-binding</keyword>
<keyword evidence="4 6" id="KW-0378">Hydrolase</keyword>
<dbReference type="NCBIfam" id="TIGR00857">
    <property type="entry name" value="pyrC_multi"/>
    <property type="match status" value="1"/>
</dbReference>
<dbReference type="GO" id="GO:0005737">
    <property type="term" value="C:cytoplasm"/>
    <property type="evidence" value="ECO:0007669"/>
    <property type="project" value="TreeGrafter"/>
</dbReference>
<organism evidence="8 9">
    <name type="scientific">Candidatus Falkowbacteria bacterium RIFCSPLOWO2_12_FULL_45_13</name>
    <dbReference type="NCBI Taxonomy" id="1797991"/>
    <lineage>
        <taxon>Bacteria</taxon>
        <taxon>Candidatus Falkowiibacteriota</taxon>
    </lineage>
</organism>
<sequence>MAKLLIKNGRVVDPASNLDGQRDVLIVDGKIKTIKSQVMSRGARVIEAKGMLVLPGLIDMHAHLRDPGRPDKETIASGTRAAAMGGFTTICCMANTEPPIDNAAVVKYVKNKAEIEGVVNVLPIAAVTKGLKGEALAEMGMMLKEGAVAFSDDGQPIMRADVMRRALEYARQFKVPIISHCEDKALSHGGSMNESALSTALGLPGIPALAEENMVARDIALAREFGRLHIAHVSSAKSVDLIRQAKKKKIDVTCETCPHYFSLTEEAVKGYDTNAKVNPPLKSRTDVKAIIKGLKDGTIDVIATDHAPHNIEEKELEFNSAAFGLVGLETALALVITYLVDTKELTLKKAIEKLTTSPAKILGLNKGALKIGADADLVIVDPKAGWTVDPSQFASKSKNSPFNGWKLKGKVLCTIVSGKVVVRDGKVCS</sequence>
<dbReference type="GO" id="GO:0044205">
    <property type="term" value="P:'de novo' UMP biosynthetic process"/>
    <property type="evidence" value="ECO:0007669"/>
    <property type="project" value="UniProtKB-UniRule"/>
</dbReference>
<dbReference type="InterPro" id="IPR006680">
    <property type="entry name" value="Amidohydro-rel"/>
</dbReference>
<dbReference type="GO" id="GO:0006145">
    <property type="term" value="P:purine nucleobase catabolic process"/>
    <property type="evidence" value="ECO:0007669"/>
    <property type="project" value="TreeGrafter"/>
</dbReference>
<gene>
    <name evidence="6" type="primary">pyrC</name>
    <name evidence="8" type="ORF">A3H09_00195</name>
</gene>
<evidence type="ECO:0000256" key="4">
    <source>
        <dbReference type="ARBA" id="ARBA00022801"/>
    </source>
</evidence>
<feature type="binding site" evidence="6">
    <location>
        <position position="153"/>
    </location>
    <ligand>
        <name>Zn(2+)</name>
        <dbReference type="ChEBI" id="CHEBI:29105"/>
        <label>2</label>
    </ligand>
</feature>
<protein>
    <recommendedName>
        <fullName evidence="6">Dihydroorotase</fullName>
        <shortName evidence="6">DHOase</shortName>
        <ecNumber evidence="6">3.5.2.3</ecNumber>
    </recommendedName>
</protein>
<feature type="binding site" evidence="6">
    <location>
        <begin position="323"/>
        <end position="324"/>
    </location>
    <ligand>
        <name>substrate</name>
    </ligand>
</feature>
<dbReference type="AlphaFoldDB" id="A0A1F5T0V6"/>
<keyword evidence="5 6" id="KW-0665">Pyrimidine biosynthesis</keyword>
<dbReference type="InterPro" id="IPR002195">
    <property type="entry name" value="Dihydroorotase_CS"/>
</dbReference>
<dbReference type="Gene3D" id="2.30.40.10">
    <property type="entry name" value="Urease, subunit C, domain 1"/>
    <property type="match status" value="1"/>
</dbReference>
<dbReference type="UniPathway" id="UPA00070">
    <property type="reaction ID" value="UER00117"/>
</dbReference>
<evidence type="ECO:0000256" key="2">
    <source>
        <dbReference type="ARBA" id="ARBA00010286"/>
    </source>
</evidence>
<evidence type="ECO:0000313" key="9">
    <source>
        <dbReference type="Proteomes" id="UP000176915"/>
    </source>
</evidence>
<comment type="cofactor">
    <cofactor evidence="6">
        <name>Zn(2+)</name>
        <dbReference type="ChEBI" id="CHEBI:29105"/>
    </cofactor>
    <text evidence="6">Binds 2 Zn(2+) ions per subunit.</text>
</comment>
<proteinExistence type="inferred from homology"/>
<reference evidence="8 9" key="1">
    <citation type="journal article" date="2016" name="Nat. Commun.">
        <title>Thousands of microbial genomes shed light on interconnected biogeochemical processes in an aquifer system.</title>
        <authorList>
            <person name="Anantharaman K."/>
            <person name="Brown C.T."/>
            <person name="Hug L.A."/>
            <person name="Sharon I."/>
            <person name="Castelle C.J."/>
            <person name="Probst A.J."/>
            <person name="Thomas B.C."/>
            <person name="Singh A."/>
            <person name="Wilkins M.J."/>
            <person name="Karaoz U."/>
            <person name="Brodie E.L."/>
            <person name="Williams K.H."/>
            <person name="Hubbard S.S."/>
            <person name="Banfield J.F."/>
        </authorList>
    </citation>
    <scope>NUCLEOTIDE SEQUENCE [LARGE SCALE GENOMIC DNA]</scope>
</reference>
<dbReference type="EMBL" id="MFFY01000004">
    <property type="protein sequence ID" value="OGF32101.1"/>
    <property type="molecule type" value="Genomic_DNA"/>
</dbReference>
<dbReference type="PANTHER" id="PTHR43668:SF2">
    <property type="entry name" value="ALLANTOINASE"/>
    <property type="match status" value="1"/>
</dbReference>
<dbReference type="SUPFAM" id="SSF51556">
    <property type="entry name" value="Metallo-dependent hydrolases"/>
    <property type="match status" value="1"/>
</dbReference>
<feature type="binding site" evidence="6">
    <location>
        <position position="61"/>
    </location>
    <ligand>
        <name>Zn(2+)</name>
        <dbReference type="ChEBI" id="CHEBI:29105"/>
        <label>1</label>
    </ligand>
</feature>
<feature type="binding site" evidence="6">
    <location>
        <position position="278"/>
    </location>
    <ligand>
        <name>substrate</name>
    </ligand>
</feature>
<dbReference type="SUPFAM" id="SSF51338">
    <property type="entry name" value="Composite domain of metallo-dependent hydrolases"/>
    <property type="match status" value="1"/>
</dbReference>
<feature type="binding site" evidence="6">
    <location>
        <position position="180"/>
    </location>
    <ligand>
        <name>Zn(2+)</name>
        <dbReference type="ChEBI" id="CHEBI:29105"/>
        <label>2</label>
    </ligand>
</feature>
<accession>A0A1F5T0V6</accession>
<evidence type="ECO:0000313" key="8">
    <source>
        <dbReference type="EMBL" id="OGF32101.1"/>
    </source>
</evidence>
<evidence type="ECO:0000259" key="7">
    <source>
        <dbReference type="Pfam" id="PF01979"/>
    </source>
</evidence>
<feature type="binding site" evidence="6">
    <location>
        <position position="63"/>
    </location>
    <ligand>
        <name>Zn(2+)</name>
        <dbReference type="ChEBI" id="CHEBI:29105"/>
        <label>1</label>
    </ligand>
</feature>
<comment type="caution">
    <text evidence="8">The sequence shown here is derived from an EMBL/GenBank/DDBJ whole genome shotgun (WGS) entry which is preliminary data.</text>
</comment>
<evidence type="ECO:0000256" key="1">
    <source>
        <dbReference type="ARBA" id="ARBA00002368"/>
    </source>
</evidence>
<dbReference type="GO" id="GO:0004151">
    <property type="term" value="F:dihydroorotase activity"/>
    <property type="evidence" value="ECO:0007669"/>
    <property type="project" value="UniProtKB-UniRule"/>
</dbReference>
<comment type="pathway">
    <text evidence="6">Pyrimidine metabolism; UMP biosynthesis via de novo pathway; (S)-dihydroorotate from bicarbonate: step 3/3.</text>
</comment>
<dbReference type="InterPro" id="IPR032466">
    <property type="entry name" value="Metal_Hydrolase"/>
</dbReference>
<dbReference type="PROSITE" id="PS00482">
    <property type="entry name" value="DIHYDROOROTASE_1"/>
    <property type="match status" value="1"/>
</dbReference>
<dbReference type="PANTHER" id="PTHR43668">
    <property type="entry name" value="ALLANTOINASE"/>
    <property type="match status" value="1"/>
</dbReference>
<dbReference type="EC" id="3.5.2.3" evidence="6"/>
<evidence type="ECO:0000256" key="6">
    <source>
        <dbReference type="HAMAP-Rule" id="MF_00220"/>
    </source>
</evidence>
<dbReference type="InterPro" id="IPR050138">
    <property type="entry name" value="DHOase/Allantoinase_Hydrolase"/>
</dbReference>
<evidence type="ECO:0000256" key="5">
    <source>
        <dbReference type="ARBA" id="ARBA00022975"/>
    </source>
</evidence>
<dbReference type="PROSITE" id="PS00483">
    <property type="entry name" value="DIHYDROOROTASE_2"/>
    <property type="match status" value="1"/>
</dbReference>
<dbReference type="CDD" id="cd01317">
    <property type="entry name" value="DHOase_IIa"/>
    <property type="match status" value="1"/>
</dbReference>
<keyword evidence="6" id="KW-0862">Zinc</keyword>
<comment type="catalytic activity">
    <reaction evidence="6">
        <text>(S)-dihydroorotate + H2O = N-carbamoyl-L-aspartate + H(+)</text>
        <dbReference type="Rhea" id="RHEA:24296"/>
        <dbReference type="ChEBI" id="CHEBI:15377"/>
        <dbReference type="ChEBI" id="CHEBI:15378"/>
        <dbReference type="ChEBI" id="CHEBI:30864"/>
        <dbReference type="ChEBI" id="CHEBI:32814"/>
        <dbReference type="EC" id="3.5.2.3"/>
    </reaction>
</comment>
<feature type="binding site" evidence="6">
    <location>
        <position position="232"/>
    </location>
    <ligand>
        <name>Zn(2+)</name>
        <dbReference type="ChEBI" id="CHEBI:29105"/>
        <label>2</label>
    </ligand>
</feature>
<feature type="active site" evidence="6">
    <location>
        <position position="305"/>
    </location>
</feature>
<dbReference type="InterPro" id="IPR004722">
    <property type="entry name" value="DHOase"/>
</dbReference>
<dbReference type="GO" id="GO:0008270">
    <property type="term" value="F:zinc ion binding"/>
    <property type="evidence" value="ECO:0007669"/>
    <property type="project" value="UniProtKB-UniRule"/>
</dbReference>
<comment type="function">
    <text evidence="1 6">Catalyzes the reversible cyclization of carbamoyl aspartate to dihydroorotate.</text>
</comment>
<dbReference type="InterPro" id="IPR011059">
    <property type="entry name" value="Metal-dep_hydrolase_composite"/>
</dbReference>
<dbReference type="GO" id="GO:0004038">
    <property type="term" value="F:allantoinase activity"/>
    <property type="evidence" value="ECO:0007669"/>
    <property type="project" value="TreeGrafter"/>
</dbReference>
<evidence type="ECO:0000256" key="3">
    <source>
        <dbReference type="ARBA" id="ARBA00022723"/>
    </source>
</evidence>
<dbReference type="Gene3D" id="3.20.20.140">
    <property type="entry name" value="Metal-dependent hydrolases"/>
    <property type="match status" value="1"/>
</dbReference>
<feature type="binding site" evidence="6">
    <location>
        <position position="305"/>
    </location>
    <ligand>
        <name>Zn(2+)</name>
        <dbReference type="ChEBI" id="CHEBI:29105"/>
        <label>1</label>
    </ligand>
</feature>